<comment type="caution">
    <text evidence="2">The sequence shown here is derived from an EMBL/GenBank/DDBJ whole genome shotgun (WGS) entry which is preliminary data.</text>
</comment>
<evidence type="ECO:0000313" key="2">
    <source>
        <dbReference type="EMBL" id="KAL0631348.1"/>
    </source>
</evidence>
<gene>
    <name evidence="2" type="ORF">Q9L58_009794</name>
</gene>
<sequence length="393" mass="43969">MSFIHPKNSVALQDAQSSCHFSMMREFHDITPSTYERILHRLECKLFGYHPKVRTDDFPAGHHHPRLCARSSRRQRAKPPPAIPQDQCFYWPGWGGSIDCVQFTGSADRRFTGPDRKSTILQPANHGTGAPVPSRRSGRCRKLPACTYQGQGKIRFVILIELTRKTRKEMVDTSLLKAGPEPGGGVDHLGEPKGGPSDTWELSRAQPFLGNKRAAQDRDDNDAAPGITKKPRTSSPPSQSPTLPLLPPPALYSRATVAVLTTSVINHPKLKGNKLRTMDTLIDAAECWPSMLVQDVCFGFSWDDMHMKNYPEELRDCRFTVRFDWLNETLQRKFGVFQGFPGVEDDSGDMVYEVGNEPDSEDAAMERERMSAVEAKVDSGRVESDDGWKLGSE</sequence>
<reference evidence="2 3" key="1">
    <citation type="submission" date="2024-02" db="EMBL/GenBank/DDBJ databases">
        <title>Discinaceae phylogenomics.</title>
        <authorList>
            <person name="Dirks A.C."/>
            <person name="James T.Y."/>
        </authorList>
    </citation>
    <scope>NUCLEOTIDE SEQUENCE [LARGE SCALE GENOMIC DNA]</scope>
    <source>
        <strain evidence="2 3">ACD0624</strain>
    </source>
</reference>
<feature type="compositionally biased region" description="Basic and acidic residues" evidence="1">
    <location>
        <begin position="364"/>
        <end position="393"/>
    </location>
</feature>
<protein>
    <submittedName>
        <fullName evidence="2">Uncharacterized protein</fullName>
    </submittedName>
</protein>
<accession>A0ABR3G5V6</accession>
<organism evidence="2 3">
    <name type="scientific">Discina gigas</name>
    <dbReference type="NCBI Taxonomy" id="1032678"/>
    <lineage>
        <taxon>Eukaryota</taxon>
        <taxon>Fungi</taxon>
        <taxon>Dikarya</taxon>
        <taxon>Ascomycota</taxon>
        <taxon>Pezizomycotina</taxon>
        <taxon>Pezizomycetes</taxon>
        <taxon>Pezizales</taxon>
        <taxon>Discinaceae</taxon>
        <taxon>Discina</taxon>
    </lineage>
</organism>
<evidence type="ECO:0000256" key="1">
    <source>
        <dbReference type="SAM" id="MobiDB-lite"/>
    </source>
</evidence>
<feature type="compositionally biased region" description="Low complexity" evidence="1">
    <location>
        <begin position="233"/>
        <end position="243"/>
    </location>
</feature>
<feature type="region of interest" description="Disordered" evidence="1">
    <location>
        <begin position="58"/>
        <end position="79"/>
    </location>
</feature>
<feature type="compositionally biased region" description="Basic residues" evidence="1">
    <location>
        <begin position="61"/>
        <end position="77"/>
    </location>
</feature>
<feature type="region of interest" description="Disordered" evidence="1">
    <location>
        <begin position="354"/>
        <end position="393"/>
    </location>
</feature>
<evidence type="ECO:0000313" key="3">
    <source>
        <dbReference type="Proteomes" id="UP001447188"/>
    </source>
</evidence>
<dbReference type="Proteomes" id="UP001447188">
    <property type="component" value="Unassembled WGS sequence"/>
</dbReference>
<keyword evidence="3" id="KW-1185">Reference proteome</keyword>
<feature type="region of interest" description="Disordered" evidence="1">
    <location>
        <begin position="175"/>
        <end position="247"/>
    </location>
</feature>
<proteinExistence type="predicted"/>
<dbReference type="EMBL" id="JBBBZM010000261">
    <property type="protein sequence ID" value="KAL0631348.1"/>
    <property type="molecule type" value="Genomic_DNA"/>
</dbReference>
<feature type="region of interest" description="Disordered" evidence="1">
    <location>
        <begin position="115"/>
        <end position="138"/>
    </location>
</feature>
<name>A0ABR3G5V6_9PEZI</name>